<reference evidence="2 3" key="1">
    <citation type="submission" date="2020-02" db="EMBL/GenBank/DDBJ databases">
        <authorList>
            <person name="Ferguson B K."/>
        </authorList>
    </citation>
    <scope>NUCLEOTIDE SEQUENCE [LARGE SCALE GENOMIC DNA]</scope>
</reference>
<evidence type="ECO:0000313" key="2">
    <source>
        <dbReference type="EMBL" id="CAB0004476.1"/>
    </source>
</evidence>
<feature type="region of interest" description="Disordered" evidence="1">
    <location>
        <begin position="15"/>
        <end position="40"/>
    </location>
</feature>
<dbReference type="EMBL" id="CADCXU010015034">
    <property type="protein sequence ID" value="CAB0004476.1"/>
    <property type="molecule type" value="Genomic_DNA"/>
</dbReference>
<name>A0A6H5GL00_9HEMI</name>
<evidence type="ECO:0000256" key="1">
    <source>
        <dbReference type="SAM" id="MobiDB-lite"/>
    </source>
</evidence>
<gene>
    <name evidence="2" type="ORF">NTEN_LOCUS9953</name>
</gene>
<organism evidence="2 3">
    <name type="scientific">Nesidiocoris tenuis</name>
    <dbReference type="NCBI Taxonomy" id="355587"/>
    <lineage>
        <taxon>Eukaryota</taxon>
        <taxon>Metazoa</taxon>
        <taxon>Ecdysozoa</taxon>
        <taxon>Arthropoda</taxon>
        <taxon>Hexapoda</taxon>
        <taxon>Insecta</taxon>
        <taxon>Pterygota</taxon>
        <taxon>Neoptera</taxon>
        <taxon>Paraneoptera</taxon>
        <taxon>Hemiptera</taxon>
        <taxon>Heteroptera</taxon>
        <taxon>Panheteroptera</taxon>
        <taxon>Cimicomorpha</taxon>
        <taxon>Miridae</taxon>
        <taxon>Dicyphina</taxon>
        <taxon>Nesidiocoris</taxon>
    </lineage>
</organism>
<protein>
    <submittedName>
        <fullName evidence="2">Uncharacterized protein</fullName>
    </submittedName>
</protein>
<keyword evidence="3" id="KW-1185">Reference proteome</keyword>
<proteinExistence type="predicted"/>
<dbReference type="AlphaFoldDB" id="A0A6H5GL00"/>
<accession>A0A6H5GL00</accession>
<dbReference type="Proteomes" id="UP000479000">
    <property type="component" value="Unassembled WGS sequence"/>
</dbReference>
<evidence type="ECO:0000313" key="3">
    <source>
        <dbReference type="Proteomes" id="UP000479000"/>
    </source>
</evidence>
<sequence>MSSRVLRKLGLQGEKDLNSLGNDESDTEADFSSSSSSKKKQLNINRYDLVSWTQYGVTSIPIEAAESFNGHFGFCWDSKVSGHTGRTKRP</sequence>
<feature type="non-terminal residue" evidence="2">
    <location>
        <position position="90"/>
    </location>
</feature>